<dbReference type="InterPro" id="IPR038056">
    <property type="entry name" value="YjbR-like_sf"/>
</dbReference>
<sequence length="112" mass="12766">MISLKTFRELALSYAEVTEQPHFEKASFRVKKKIFVTLDEAKNIACVKFSETDQSVFCLIDQTLIWPVPNKWGKQGWTLINLKKIKKDLLKDALTAAYCSVAPKALAALYKK</sequence>
<dbReference type="Gene3D" id="3.90.1150.30">
    <property type="match status" value="1"/>
</dbReference>
<proteinExistence type="predicted"/>
<dbReference type="InterPro" id="IPR058532">
    <property type="entry name" value="YjbR/MT2646/Rv2570-like"/>
</dbReference>
<dbReference type="SUPFAM" id="SSF142906">
    <property type="entry name" value="YjbR-like"/>
    <property type="match status" value="1"/>
</dbReference>
<dbReference type="Pfam" id="PF04237">
    <property type="entry name" value="YjbR"/>
    <property type="match status" value="1"/>
</dbReference>
<dbReference type="GO" id="GO:0003677">
    <property type="term" value="F:DNA binding"/>
    <property type="evidence" value="ECO:0007669"/>
    <property type="project" value="UniProtKB-KW"/>
</dbReference>
<evidence type="ECO:0000313" key="1">
    <source>
        <dbReference type="EMBL" id="QNA43358.1"/>
    </source>
</evidence>
<name>A0A7G5XD05_9BACT</name>
<dbReference type="EMBL" id="CP060007">
    <property type="protein sequence ID" value="QNA43358.1"/>
    <property type="molecule type" value="Genomic_DNA"/>
</dbReference>
<reference evidence="2" key="1">
    <citation type="submission" date="2020-08" db="EMBL/GenBank/DDBJ databases">
        <title>Lacibacter sp. S13-6-6 genome sequencing.</title>
        <authorList>
            <person name="Jin L."/>
        </authorList>
    </citation>
    <scope>NUCLEOTIDE SEQUENCE [LARGE SCALE GENOMIC DNA]</scope>
    <source>
        <strain evidence="2">S13-6-6</strain>
    </source>
</reference>
<accession>A0A7G5XD05</accession>
<organism evidence="1 2">
    <name type="scientific">Lacibacter sediminis</name>
    <dbReference type="NCBI Taxonomy" id="2760713"/>
    <lineage>
        <taxon>Bacteria</taxon>
        <taxon>Pseudomonadati</taxon>
        <taxon>Bacteroidota</taxon>
        <taxon>Chitinophagia</taxon>
        <taxon>Chitinophagales</taxon>
        <taxon>Chitinophagaceae</taxon>
        <taxon>Lacibacter</taxon>
    </lineage>
</organism>
<protein>
    <submittedName>
        <fullName evidence="1">MmcQ/YjbR family DNA-binding protein</fullName>
    </submittedName>
</protein>
<keyword evidence="1" id="KW-0238">DNA-binding</keyword>
<dbReference type="Proteomes" id="UP000515344">
    <property type="component" value="Chromosome"/>
</dbReference>
<dbReference type="AlphaFoldDB" id="A0A7G5XD05"/>
<dbReference type="RefSeq" id="WP_182801623.1">
    <property type="nucleotide sequence ID" value="NZ_CP060007.1"/>
</dbReference>
<gene>
    <name evidence="1" type="ORF">H4075_14880</name>
</gene>
<evidence type="ECO:0000313" key="2">
    <source>
        <dbReference type="Proteomes" id="UP000515344"/>
    </source>
</evidence>
<keyword evidence="2" id="KW-1185">Reference proteome</keyword>
<dbReference type="KEGG" id="lacs:H4075_14880"/>